<feature type="chain" id="PRO_5038745675" evidence="4">
    <location>
        <begin position="26"/>
        <end position="1015"/>
    </location>
</feature>
<reference evidence="6" key="2">
    <citation type="submission" date="2021-04" db="EMBL/GenBank/DDBJ databases">
        <authorList>
            <person name="Gilroy R."/>
        </authorList>
    </citation>
    <scope>NUCLEOTIDE SEQUENCE</scope>
    <source>
        <strain evidence="6">ChiBcec15-3976</strain>
    </source>
</reference>
<dbReference type="CDD" id="cd02696">
    <property type="entry name" value="MurNAc-LAA"/>
    <property type="match status" value="1"/>
</dbReference>
<dbReference type="Pfam" id="PF01832">
    <property type="entry name" value="Glucosaminidase"/>
    <property type="match status" value="1"/>
</dbReference>
<dbReference type="EMBL" id="DWUU01000043">
    <property type="protein sequence ID" value="HJD42801.1"/>
    <property type="molecule type" value="Genomic_DNA"/>
</dbReference>
<feature type="compositionally biased region" description="Acidic residues" evidence="3">
    <location>
        <begin position="65"/>
        <end position="110"/>
    </location>
</feature>
<keyword evidence="2 6" id="KW-0378">Hydrolase</keyword>
<dbReference type="Pfam" id="PF19127">
    <property type="entry name" value="Choline_bind_3"/>
    <property type="match status" value="5"/>
</dbReference>
<dbReference type="AlphaFoldDB" id="A0A9D2RIB5"/>
<evidence type="ECO:0000313" key="7">
    <source>
        <dbReference type="Proteomes" id="UP000823909"/>
    </source>
</evidence>
<feature type="compositionally biased region" description="Acidic residues" evidence="3">
    <location>
        <begin position="42"/>
        <end position="53"/>
    </location>
</feature>
<dbReference type="EC" id="3.5.1.28" evidence="6"/>
<evidence type="ECO:0000256" key="3">
    <source>
        <dbReference type="SAM" id="MobiDB-lite"/>
    </source>
</evidence>
<comment type="caution">
    <text evidence="6">The sequence shown here is derived from an EMBL/GenBank/DDBJ whole genome shotgun (WGS) entry which is preliminary data.</text>
</comment>
<accession>A0A9D2RIB5</accession>
<feature type="domain" description="MurNAc-LAA" evidence="5">
    <location>
        <begin position="385"/>
        <end position="519"/>
    </location>
</feature>
<dbReference type="GO" id="GO:0030288">
    <property type="term" value="C:outer membrane-bounded periplasmic space"/>
    <property type="evidence" value="ECO:0007669"/>
    <property type="project" value="TreeGrafter"/>
</dbReference>
<dbReference type="Pfam" id="PF01473">
    <property type="entry name" value="Choline_bind_1"/>
    <property type="match status" value="2"/>
</dbReference>
<dbReference type="Proteomes" id="UP000823909">
    <property type="component" value="Unassembled WGS sequence"/>
</dbReference>
<feature type="signal peptide" evidence="4">
    <location>
        <begin position="1"/>
        <end position="25"/>
    </location>
</feature>
<proteinExistence type="predicted"/>
<dbReference type="PANTHER" id="PTHR30404:SF0">
    <property type="entry name" value="N-ACETYLMURAMOYL-L-ALANINE AMIDASE AMIC"/>
    <property type="match status" value="1"/>
</dbReference>
<dbReference type="GO" id="GO:0009253">
    <property type="term" value="P:peptidoglycan catabolic process"/>
    <property type="evidence" value="ECO:0007669"/>
    <property type="project" value="InterPro"/>
</dbReference>
<reference evidence="6" key="1">
    <citation type="journal article" date="2021" name="PeerJ">
        <title>Extensive microbial diversity within the chicken gut microbiome revealed by metagenomics and culture.</title>
        <authorList>
            <person name="Gilroy R."/>
            <person name="Ravi A."/>
            <person name="Getino M."/>
            <person name="Pursley I."/>
            <person name="Horton D.L."/>
            <person name="Alikhan N.F."/>
            <person name="Baker D."/>
            <person name="Gharbi K."/>
            <person name="Hall N."/>
            <person name="Watson M."/>
            <person name="Adriaenssens E.M."/>
            <person name="Foster-Nyarko E."/>
            <person name="Jarju S."/>
            <person name="Secka A."/>
            <person name="Antonio M."/>
            <person name="Oren A."/>
            <person name="Chaudhuri R.R."/>
            <person name="La Ragione R."/>
            <person name="Hildebrand F."/>
            <person name="Pallen M.J."/>
        </authorList>
    </citation>
    <scope>NUCLEOTIDE SEQUENCE</scope>
    <source>
        <strain evidence="6">ChiBcec15-3976</strain>
    </source>
</reference>
<dbReference type="Gene3D" id="3.40.630.40">
    <property type="entry name" value="Zn-dependent exopeptidases"/>
    <property type="match status" value="1"/>
</dbReference>
<dbReference type="InterPro" id="IPR002508">
    <property type="entry name" value="MurNAc-LAA_cat"/>
</dbReference>
<evidence type="ECO:0000256" key="1">
    <source>
        <dbReference type="ARBA" id="ARBA00022737"/>
    </source>
</evidence>
<dbReference type="GO" id="GO:0004040">
    <property type="term" value="F:amidase activity"/>
    <property type="evidence" value="ECO:0007669"/>
    <property type="project" value="InterPro"/>
</dbReference>
<sequence>MKEKMKRIIAGLLLAGLVVSGVPAAAVYAEEGSTEPPVQTQETDEAQNEEPEELAVNNIFNKEAADDETSAQEESVQEEPAQEETAQEDAVQEEPAEEAVQEEAAEDADREDGAQNESVQEKSSEEPVQEDAEQKDEVSAGTIDFVYIEKPYLTTPDTQRIVVAFDEGISGTDEIALTVEDESGSQTEWPLAKEKDGLYLFEKEFTGEAYTGTYQAVSLQLGAGDDAETVDLADMDVRAEFGVNEEYDGYDELQPMDEETAAEDAVEASVVTIDENGVTEAQDDIADALNTAGIQTAGISTFSRAASRSVEPRTGNIVIALDPGHDSRSPGASANGLKEEVLTLKIAKYCKAELEKYDGVEIYMTRTDADCPFDMSGAGCIEKRVNAAADAGAQIYVSFHLNSSTSSTPKGAEVIIQNKNWRPEVAEESEALAEKIMDELVALGLSEREIYYRNSEAGEKYADGSSADYFSVHRNCKLRNIPGIIIEHAFLTNSSDVNSFLKTEAGLKKLGVADAKGIVKYLGLDQGQWKTDAAGNRYFYVKGAKVTGEYKIGNAWYYFDPEKDGAMVTGLFDLPGKKVYYNENGQMQYGEQKINGQWYYFKPGSGAMQTGLVDLGTKTVYYASNGQMQYGEQKINGYWYYFKPGNGAMQTGLVDLRTKTVYYASNGRMQYGEQKINGYWYYFKPGNGAMQIGLMDLGTKMVYYSSNGQMQYGEQKINGHWYYFKPGSGAMQTGLIDLGTKMVYYASNGQMQYGEQKINGHWYYFKPGNGAMQTGVVDLGSKTVYYDKTGKMVYGERVISGHYYFFKTGSGAMVKSEWYKGSYYNKNGQKEPEQFMPIIGKSEATVDQLMEYYSKGNIAYPEFYEESDAPTLKDFCTIYYEEAEKQGVRAEVAFVQAMKETNWLKYGHDVKIEQYNFAGLGATGGGERGASFDTVREGIRAQIQHLYAYASSEGIDGLAYPCVDPRFVNVSPKGGSPYVEWLGQSENPASDYGWAVDETYGLSISKSVEVCLENK</sequence>
<evidence type="ECO:0000259" key="5">
    <source>
        <dbReference type="SMART" id="SM00646"/>
    </source>
</evidence>
<dbReference type="Pfam" id="PF01520">
    <property type="entry name" value="Amidase_3"/>
    <property type="match status" value="1"/>
</dbReference>
<feature type="region of interest" description="Disordered" evidence="3">
    <location>
        <begin position="30"/>
        <end position="137"/>
    </location>
</feature>
<evidence type="ECO:0000313" key="6">
    <source>
        <dbReference type="EMBL" id="HJD42801.1"/>
    </source>
</evidence>
<dbReference type="SMART" id="SM00646">
    <property type="entry name" value="Ami_3"/>
    <property type="match status" value="1"/>
</dbReference>
<keyword evidence="1" id="KW-0677">Repeat</keyword>
<keyword evidence="4" id="KW-0732">Signal</keyword>
<dbReference type="InterPro" id="IPR018337">
    <property type="entry name" value="Cell_wall/Cho-bd_repeat"/>
</dbReference>
<dbReference type="SUPFAM" id="SSF69360">
    <property type="entry name" value="Cell wall binding repeat"/>
    <property type="match status" value="2"/>
</dbReference>
<dbReference type="PANTHER" id="PTHR30404">
    <property type="entry name" value="N-ACETYLMURAMOYL-L-ALANINE AMIDASE"/>
    <property type="match status" value="1"/>
</dbReference>
<dbReference type="InterPro" id="IPR050695">
    <property type="entry name" value="N-acetylmuramoyl_amidase_3"/>
</dbReference>
<protein>
    <submittedName>
        <fullName evidence="6">N-acetylmuramoyl-L-alanine amidase</fullName>
        <ecNumber evidence="6">3.5.1.28</ecNumber>
    </submittedName>
</protein>
<gene>
    <name evidence="6" type="ORF">H9910_07305</name>
</gene>
<evidence type="ECO:0000256" key="2">
    <source>
        <dbReference type="ARBA" id="ARBA00022801"/>
    </source>
</evidence>
<dbReference type="Gene3D" id="2.10.270.10">
    <property type="entry name" value="Cholin Binding"/>
    <property type="match status" value="4"/>
</dbReference>
<dbReference type="InterPro" id="IPR002901">
    <property type="entry name" value="MGlyc_endo_b_GlcNAc-like_dom"/>
</dbReference>
<dbReference type="GO" id="GO:0008745">
    <property type="term" value="F:N-acetylmuramoyl-L-alanine amidase activity"/>
    <property type="evidence" value="ECO:0007669"/>
    <property type="project" value="UniProtKB-EC"/>
</dbReference>
<organism evidence="6 7">
    <name type="scientific">Candidatus Mediterraneibacter quadrami</name>
    <dbReference type="NCBI Taxonomy" id="2838684"/>
    <lineage>
        <taxon>Bacteria</taxon>
        <taxon>Bacillati</taxon>
        <taxon>Bacillota</taxon>
        <taxon>Clostridia</taxon>
        <taxon>Lachnospirales</taxon>
        <taxon>Lachnospiraceae</taxon>
        <taxon>Mediterraneibacter</taxon>
    </lineage>
</organism>
<evidence type="ECO:0000256" key="4">
    <source>
        <dbReference type="SAM" id="SignalP"/>
    </source>
</evidence>
<name>A0A9D2RIB5_9FIRM</name>
<dbReference type="SUPFAM" id="SSF53187">
    <property type="entry name" value="Zn-dependent exopeptidases"/>
    <property type="match status" value="1"/>
</dbReference>